<gene>
    <name evidence="3" type="ORF">SAMN04489841_3291</name>
</gene>
<accession>A0A1H9MB52</accession>
<evidence type="ECO:0000313" key="4">
    <source>
        <dbReference type="Proteomes" id="UP000199114"/>
    </source>
</evidence>
<dbReference type="Pfam" id="PF12802">
    <property type="entry name" value="MarR_2"/>
    <property type="match status" value="1"/>
</dbReference>
<dbReference type="AlphaFoldDB" id="A0A1H9MB52"/>
<proteinExistence type="predicted"/>
<dbReference type="Gene3D" id="1.10.10.10">
    <property type="entry name" value="Winged helix-like DNA-binding domain superfamily/Winged helix DNA-binding domain"/>
    <property type="match status" value="1"/>
</dbReference>
<name>A0A1H9MB52_9EURY</name>
<dbReference type="Proteomes" id="UP000199114">
    <property type="component" value="Unassembled WGS sequence"/>
</dbReference>
<evidence type="ECO:0000259" key="2">
    <source>
        <dbReference type="Pfam" id="PF12802"/>
    </source>
</evidence>
<dbReference type="STRING" id="1186196.SAMN04489841_3291"/>
<sequence length="124" mass="14024">MSIDRETFDRSSEDELEDLSSTEQVLGFLAANDDRAFKATEIAARTELDGGTVSTALTRLKDRELVEHKGTYWAITSDEQRLERHDGYSRATRLFNEQLGAEEKAAWKEHAPAEPHPSLEEDSQ</sequence>
<feature type="domain" description="HTH marR-type" evidence="2">
    <location>
        <begin position="24"/>
        <end position="68"/>
    </location>
</feature>
<reference evidence="4" key="1">
    <citation type="submission" date="2016-10" db="EMBL/GenBank/DDBJ databases">
        <authorList>
            <person name="Varghese N."/>
            <person name="Submissions S."/>
        </authorList>
    </citation>
    <scope>NUCLEOTIDE SEQUENCE [LARGE SCALE GENOMIC DNA]</scope>
    <source>
        <strain evidence="4">DSM 25055</strain>
    </source>
</reference>
<organism evidence="3 4">
    <name type="scientific">Natrinema salaciae</name>
    <dbReference type="NCBI Taxonomy" id="1186196"/>
    <lineage>
        <taxon>Archaea</taxon>
        <taxon>Methanobacteriati</taxon>
        <taxon>Methanobacteriota</taxon>
        <taxon>Stenosarchaea group</taxon>
        <taxon>Halobacteria</taxon>
        <taxon>Halobacteriales</taxon>
        <taxon>Natrialbaceae</taxon>
        <taxon>Natrinema</taxon>
    </lineage>
</organism>
<dbReference type="InterPro" id="IPR036390">
    <property type="entry name" value="WH_DNA-bd_sf"/>
</dbReference>
<dbReference type="InterPro" id="IPR036388">
    <property type="entry name" value="WH-like_DNA-bd_sf"/>
</dbReference>
<dbReference type="GO" id="GO:0003700">
    <property type="term" value="F:DNA-binding transcription factor activity"/>
    <property type="evidence" value="ECO:0007669"/>
    <property type="project" value="InterPro"/>
</dbReference>
<feature type="region of interest" description="Disordered" evidence="1">
    <location>
        <begin position="1"/>
        <end position="21"/>
    </location>
</feature>
<evidence type="ECO:0000313" key="3">
    <source>
        <dbReference type="EMBL" id="SER20980.1"/>
    </source>
</evidence>
<dbReference type="RefSeq" id="WP_090619155.1">
    <property type="nucleotide sequence ID" value="NZ_FOFD01000004.1"/>
</dbReference>
<feature type="region of interest" description="Disordered" evidence="1">
    <location>
        <begin position="101"/>
        <end position="124"/>
    </location>
</feature>
<keyword evidence="4" id="KW-1185">Reference proteome</keyword>
<dbReference type="InterPro" id="IPR000835">
    <property type="entry name" value="HTH_MarR-typ"/>
</dbReference>
<dbReference type="OrthoDB" id="195563at2157"/>
<dbReference type="SUPFAM" id="SSF46785">
    <property type="entry name" value="Winged helix' DNA-binding domain"/>
    <property type="match status" value="1"/>
</dbReference>
<feature type="compositionally biased region" description="Basic and acidic residues" evidence="1">
    <location>
        <begin position="1"/>
        <end position="13"/>
    </location>
</feature>
<dbReference type="EMBL" id="FOFD01000004">
    <property type="protein sequence ID" value="SER20980.1"/>
    <property type="molecule type" value="Genomic_DNA"/>
</dbReference>
<protein>
    <submittedName>
        <fullName evidence="3">MarR family protein</fullName>
    </submittedName>
</protein>
<evidence type="ECO:0000256" key="1">
    <source>
        <dbReference type="SAM" id="MobiDB-lite"/>
    </source>
</evidence>